<comment type="caution">
    <text evidence="4">The sequence shown here is derived from an EMBL/GenBank/DDBJ whole genome shotgun (WGS) entry which is preliminary data.</text>
</comment>
<keyword evidence="5" id="KW-1185">Reference proteome</keyword>
<dbReference type="InterPro" id="IPR051534">
    <property type="entry name" value="CBASS_pafABC_assoc_protein"/>
</dbReference>
<dbReference type="InterPro" id="IPR036390">
    <property type="entry name" value="WH_DNA-bd_sf"/>
</dbReference>
<evidence type="ECO:0000313" key="5">
    <source>
        <dbReference type="Proteomes" id="UP000051908"/>
    </source>
</evidence>
<reference evidence="4 5" key="1">
    <citation type="journal article" date="2015" name="Genome Announc.">
        <title>Expanding the biotechnology potential of lactobacilli through comparative genomics of 213 strains and associated genera.</title>
        <authorList>
            <person name="Sun Z."/>
            <person name="Harris H.M."/>
            <person name="McCann A."/>
            <person name="Guo C."/>
            <person name="Argimon S."/>
            <person name="Zhang W."/>
            <person name="Yang X."/>
            <person name="Jeffery I.B."/>
            <person name="Cooney J.C."/>
            <person name="Kagawa T.F."/>
            <person name="Liu W."/>
            <person name="Song Y."/>
            <person name="Salvetti E."/>
            <person name="Wrobel A."/>
            <person name="Rasinkangas P."/>
            <person name="Parkhill J."/>
            <person name="Rea M.C."/>
            <person name="O'Sullivan O."/>
            <person name="Ritari J."/>
            <person name="Douillard F.P."/>
            <person name="Paul Ross R."/>
            <person name="Yang R."/>
            <person name="Briner A.E."/>
            <person name="Felis G.E."/>
            <person name="de Vos W.M."/>
            <person name="Barrangou R."/>
            <person name="Klaenhammer T.R."/>
            <person name="Caufield P.W."/>
            <person name="Cui Y."/>
            <person name="Zhang H."/>
            <person name="O'Toole P.W."/>
        </authorList>
    </citation>
    <scope>NUCLEOTIDE SEQUENCE [LARGE SCALE GENOMIC DNA]</scope>
    <source>
        <strain evidence="4 5">DSM 13238</strain>
    </source>
</reference>
<gene>
    <name evidence="4" type="ORF">FD33_GL000944</name>
</gene>
<dbReference type="InterPro" id="IPR013196">
    <property type="entry name" value="HTH_11"/>
</dbReference>
<dbReference type="AlphaFoldDB" id="A0A0R1PHQ8"/>
<dbReference type="PANTHER" id="PTHR34580:SF9">
    <property type="entry name" value="SLL5097 PROTEIN"/>
    <property type="match status" value="1"/>
</dbReference>
<feature type="domain" description="HTH deoR-type" evidence="3">
    <location>
        <begin position="15"/>
        <end position="70"/>
    </location>
</feature>
<evidence type="ECO:0000313" key="4">
    <source>
        <dbReference type="EMBL" id="KRL29338.1"/>
    </source>
</evidence>
<sequence length="318" mass="37399">MVTIYDTIKEIKMNKAERLNQELIFLSNKSIFHINDLVTEFQISKRTALRDITDLENMGLSFYTENGRYGGFHIVNRQLLIPVTFNLEEINAIFFALNALSSLSATPFEKPYNHISDKLMATLTKIQQQAVIKLQKSVQYYKIPSISAPLDLNIILQSILEETALNLTFHNKKQTIQVSDLLYRHGIWFCNIYNFESKNWATYRCDQMKNCSPNYTQTTLTHTQMQEIQDDYEKNYHNIPFECSLTPLGVELFQKNNYPNMKLKQVDRQYYLYGGYNQEEFNYMIQYLLSLGNNVKINYPQALKNSYLNELQKIINQY</sequence>
<dbReference type="InterPro" id="IPR036388">
    <property type="entry name" value="WH-like_DNA-bd_sf"/>
</dbReference>
<dbReference type="PROSITE" id="PS51000">
    <property type="entry name" value="HTH_DEOR_2"/>
    <property type="match status" value="1"/>
</dbReference>
<organism evidence="4 5">
    <name type="scientific">Companilactobacillus paralimentarius DSM 13238 = JCM 10415</name>
    <dbReference type="NCBI Taxonomy" id="1122151"/>
    <lineage>
        <taxon>Bacteria</taxon>
        <taxon>Bacillati</taxon>
        <taxon>Bacillota</taxon>
        <taxon>Bacilli</taxon>
        <taxon>Lactobacillales</taxon>
        <taxon>Lactobacillaceae</taxon>
        <taxon>Companilactobacillus</taxon>
    </lineage>
</organism>
<name>A0A0R1PHQ8_9LACO</name>
<keyword evidence="1" id="KW-0805">Transcription regulation</keyword>
<dbReference type="GO" id="GO:0003700">
    <property type="term" value="F:DNA-binding transcription factor activity"/>
    <property type="evidence" value="ECO:0007669"/>
    <property type="project" value="InterPro"/>
</dbReference>
<keyword evidence="2" id="KW-0804">Transcription</keyword>
<dbReference type="EMBL" id="AZES01000126">
    <property type="protein sequence ID" value="KRL29338.1"/>
    <property type="molecule type" value="Genomic_DNA"/>
</dbReference>
<proteinExistence type="predicted"/>
<evidence type="ECO:0000259" key="3">
    <source>
        <dbReference type="PROSITE" id="PS51000"/>
    </source>
</evidence>
<dbReference type="Proteomes" id="UP000051908">
    <property type="component" value="Unassembled WGS sequence"/>
</dbReference>
<evidence type="ECO:0000256" key="2">
    <source>
        <dbReference type="ARBA" id="ARBA00023163"/>
    </source>
</evidence>
<dbReference type="Pfam" id="PF08279">
    <property type="entry name" value="HTH_11"/>
    <property type="match status" value="1"/>
</dbReference>
<protein>
    <submittedName>
        <fullName evidence="4">Transcriptional regulator</fullName>
    </submittedName>
</protein>
<dbReference type="Gene3D" id="1.10.10.10">
    <property type="entry name" value="Winged helix-like DNA-binding domain superfamily/Winged helix DNA-binding domain"/>
    <property type="match status" value="1"/>
</dbReference>
<dbReference type="SUPFAM" id="SSF46785">
    <property type="entry name" value="Winged helix' DNA-binding domain"/>
    <property type="match status" value="1"/>
</dbReference>
<evidence type="ECO:0000256" key="1">
    <source>
        <dbReference type="ARBA" id="ARBA00023015"/>
    </source>
</evidence>
<dbReference type="PANTHER" id="PTHR34580">
    <property type="match status" value="1"/>
</dbReference>
<dbReference type="PATRIC" id="fig|1122151.5.peg.978"/>
<dbReference type="InterPro" id="IPR001034">
    <property type="entry name" value="DeoR_HTH"/>
</dbReference>
<accession>A0A0R1PHQ8</accession>